<dbReference type="GO" id="GO:0050482">
    <property type="term" value="P:arachidonate secretion"/>
    <property type="evidence" value="ECO:0007669"/>
    <property type="project" value="InterPro"/>
</dbReference>
<dbReference type="GO" id="GO:0004623">
    <property type="term" value="F:phospholipase A2 activity"/>
    <property type="evidence" value="ECO:0007669"/>
    <property type="project" value="UniProtKB-EC"/>
</dbReference>
<accession>A0A2Z4BW46</accession>
<dbReference type="Gene3D" id="1.20.90.10">
    <property type="entry name" value="Phospholipase A2 domain"/>
    <property type="match status" value="1"/>
</dbReference>
<protein>
    <submittedName>
        <fullName evidence="2">Putative phospholipase A2</fullName>
        <ecNumber evidence="2">3.1.1.4</ecNumber>
    </submittedName>
</protein>
<dbReference type="EMBL" id="MH055788">
    <property type="protein sequence ID" value="AWU67136.1"/>
    <property type="molecule type" value="mRNA"/>
</dbReference>
<reference evidence="2" key="1">
    <citation type="submission" date="2018-03" db="EMBL/GenBank/DDBJ databases">
        <title>Transcriptome analysis of polymorphic digestive enzymes indicates high plasticity in food utilization by the brown shrimp Crangon crangon (Crustacea, Caridea).</title>
        <authorList>
            <person name="Martinez-Alarcon D."/>
            <person name="Harms L."/>
            <person name="Hagen W."/>
            <person name="Saborowski R."/>
        </authorList>
    </citation>
    <scope>NUCLEOTIDE SEQUENCE</scope>
    <source>
        <tissue evidence="2">Hepatopancreas</tissue>
    </source>
</reference>
<dbReference type="GO" id="GO:0016042">
    <property type="term" value="P:lipid catabolic process"/>
    <property type="evidence" value="ECO:0007669"/>
    <property type="project" value="InterPro"/>
</dbReference>
<dbReference type="PANTHER" id="PTHR12824:SF8">
    <property type="entry name" value="GXIVSPLA2, ISOFORM A"/>
    <property type="match status" value="1"/>
</dbReference>
<proteinExistence type="evidence at transcript level"/>
<feature type="signal peptide" evidence="1">
    <location>
        <begin position="1"/>
        <end position="16"/>
    </location>
</feature>
<evidence type="ECO:0000256" key="1">
    <source>
        <dbReference type="SAM" id="SignalP"/>
    </source>
</evidence>
<keyword evidence="2" id="KW-0378">Hydrolase</keyword>
<dbReference type="PROSITE" id="PS51257">
    <property type="entry name" value="PROKAR_LIPOPROTEIN"/>
    <property type="match status" value="1"/>
</dbReference>
<keyword evidence="1" id="KW-0732">Signal</keyword>
<dbReference type="InterPro" id="IPR010711">
    <property type="entry name" value="PLA2G12"/>
</dbReference>
<evidence type="ECO:0000313" key="2">
    <source>
        <dbReference type="EMBL" id="AWU67136.1"/>
    </source>
</evidence>
<name>A0A2Z4BW46_CRACN</name>
<feature type="chain" id="PRO_5016439859" evidence="1">
    <location>
        <begin position="17"/>
        <end position="197"/>
    </location>
</feature>
<dbReference type="AlphaFoldDB" id="A0A2Z4BW46"/>
<dbReference type="GO" id="GO:0005576">
    <property type="term" value="C:extracellular region"/>
    <property type="evidence" value="ECO:0007669"/>
    <property type="project" value="InterPro"/>
</dbReference>
<dbReference type="SUPFAM" id="SSF48619">
    <property type="entry name" value="Phospholipase A2, PLA2"/>
    <property type="match status" value="1"/>
</dbReference>
<dbReference type="InterPro" id="IPR036444">
    <property type="entry name" value="PLipase_A2_dom_sf"/>
</dbReference>
<sequence length="197" mass="22093">MKIYFLLSLTVTAVSCETYFESLYQNMAQAQETLKEVATNVNEGLKTLARTMKFVENFIDSTVEEECLYACRGRKVPVPNPNHVPTANGCGSLGVFFDKEDLSRPEMEDCCNNHDMCYDTCGSDKEVCDSVFKSCLYNTCKENQKDMHMLTLKACKGGAKLLYTATMALGCASYKDAQHNACVCVEPKSKFHKKDEF</sequence>
<dbReference type="Pfam" id="PF06951">
    <property type="entry name" value="PLA2G12"/>
    <property type="match status" value="1"/>
</dbReference>
<dbReference type="EC" id="3.1.1.4" evidence="2"/>
<dbReference type="GO" id="GO:0006644">
    <property type="term" value="P:phospholipid metabolic process"/>
    <property type="evidence" value="ECO:0007669"/>
    <property type="project" value="InterPro"/>
</dbReference>
<organism evidence="2">
    <name type="scientific">Crangon crangon</name>
    <name type="common">Brown shrimp</name>
    <dbReference type="NCBI Taxonomy" id="491138"/>
    <lineage>
        <taxon>Eukaryota</taxon>
        <taxon>Metazoa</taxon>
        <taxon>Ecdysozoa</taxon>
        <taxon>Arthropoda</taxon>
        <taxon>Crustacea</taxon>
        <taxon>Multicrustacea</taxon>
        <taxon>Malacostraca</taxon>
        <taxon>Eumalacostraca</taxon>
        <taxon>Eucarida</taxon>
        <taxon>Decapoda</taxon>
        <taxon>Pleocyemata</taxon>
        <taxon>Caridea</taxon>
        <taxon>Crangonoidea</taxon>
        <taxon>Crangonidae</taxon>
        <taxon>Crangon</taxon>
    </lineage>
</organism>
<dbReference type="PANTHER" id="PTHR12824">
    <property type="entry name" value="GROUP XII SECRETORY PHOSPHOLIPASE A2 FAMILY MEMBER"/>
    <property type="match status" value="1"/>
</dbReference>
<dbReference type="GO" id="GO:0005509">
    <property type="term" value="F:calcium ion binding"/>
    <property type="evidence" value="ECO:0007669"/>
    <property type="project" value="InterPro"/>
</dbReference>